<dbReference type="InterPro" id="IPR033140">
    <property type="entry name" value="Lipase_GDXG_put_SER_AS"/>
</dbReference>
<evidence type="ECO:0000256" key="1">
    <source>
        <dbReference type="PROSITE-ProRule" id="PRU10038"/>
    </source>
</evidence>
<dbReference type="Pfam" id="PF07859">
    <property type="entry name" value="Abhydrolase_3"/>
    <property type="match status" value="1"/>
</dbReference>
<dbReference type="Proteomes" id="UP001222027">
    <property type="component" value="Unassembled WGS sequence"/>
</dbReference>
<protein>
    <recommendedName>
        <fullName evidence="2">Alpha/beta hydrolase fold-3 domain-containing protein</fullName>
    </recommendedName>
</protein>
<dbReference type="InterPro" id="IPR013094">
    <property type="entry name" value="AB_hydrolase_3"/>
</dbReference>
<dbReference type="InterPro" id="IPR029058">
    <property type="entry name" value="AB_hydrolase_fold"/>
</dbReference>
<proteinExistence type="predicted"/>
<feature type="domain" description="Alpha/beta hydrolase fold-3" evidence="2">
    <location>
        <begin position="92"/>
        <end position="306"/>
    </location>
</feature>
<name>A0AAV8QAI2_ENSVE</name>
<dbReference type="GO" id="GO:0016787">
    <property type="term" value="F:hydrolase activity"/>
    <property type="evidence" value="ECO:0007669"/>
    <property type="project" value="InterPro"/>
</dbReference>
<dbReference type="Gene3D" id="3.40.50.1820">
    <property type="entry name" value="alpha/beta hydrolase"/>
    <property type="match status" value="1"/>
</dbReference>
<accession>A0AAV8QAI2</accession>
<comment type="caution">
    <text evidence="3">The sequence shown here is derived from an EMBL/GenBank/DDBJ whole genome shotgun (WGS) entry which is preliminary data.</text>
</comment>
<feature type="active site" evidence="1">
    <location>
        <position position="175"/>
    </location>
</feature>
<sequence>MDIKVEIADFKLEQAMDPDAEVERDLSPFLRIYKSGRVERQLGTEVLPAGTDPATGVASKDVVLFDPDAGLWVRLYLPDLAGCTPDKRLPVVVYFHGGSFTVETAASPTYHNYLNSLVAEACVLAVSVNFRRPPEHPLPAAYEDSLAAVRWVTETGEAWIAERGDLGRVFLAGDSAGGNIAHQVALRAGAEVLGGGAVIKGLLLIHPFFWGAELLGSEDPVFGESIDSLWRLLCPGTTGLDDPRVNPLAELAPGLGSLPCRRVLVAVAEKDRLRERGRAYYEALRRSGWEGEALLLESEGEQHVFHLHNPQSDKARAKLRAVVDFLTAEE</sequence>
<evidence type="ECO:0000313" key="4">
    <source>
        <dbReference type="Proteomes" id="UP001222027"/>
    </source>
</evidence>
<dbReference type="PROSITE" id="PS01174">
    <property type="entry name" value="LIPASE_GDXG_SER"/>
    <property type="match status" value="1"/>
</dbReference>
<dbReference type="SUPFAM" id="SSF53474">
    <property type="entry name" value="alpha/beta-Hydrolases"/>
    <property type="match status" value="1"/>
</dbReference>
<evidence type="ECO:0000259" key="2">
    <source>
        <dbReference type="Pfam" id="PF07859"/>
    </source>
</evidence>
<dbReference type="InterPro" id="IPR050466">
    <property type="entry name" value="Carboxylest/Gibb_receptor"/>
</dbReference>
<keyword evidence="4" id="KW-1185">Reference proteome</keyword>
<dbReference type="PANTHER" id="PTHR23024:SF577">
    <property type="entry name" value="CARBOXYLESTERASE 2-RELATED"/>
    <property type="match status" value="1"/>
</dbReference>
<organism evidence="3 4">
    <name type="scientific">Ensete ventricosum</name>
    <name type="common">Abyssinian banana</name>
    <name type="synonym">Musa ensete</name>
    <dbReference type="NCBI Taxonomy" id="4639"/>
    <lineage>
        <taxon>Eukaryota</taxon>
        <taxon>Viridiplantae</taxon>
        <taxon>Streptophyta</taxon>
        <taxon>Embryophyta</taxon>
        <taxon>Tracheophyta</taxon>
        <taxon>Spermatophyta</taxon>
        <taxon>Magnoliopsida</taxon>
        <taxon>Liliopsida</taxon>
        <taxon>Zingiberales</taxon>
        <taxon>Musaceae</taxon>
        <taxon>Ensete</taxon>
    </lineage>
</organism>
<evidence type="ECO:0000313" key="3">
    <source>
        <dbReference type="EMBL" id="KAJ8471340.1"/>
    </source>
</evidence>
<dbReference type="PANTHER" id="PTHR23024">
    <property type="entry name" value="ARYLACETAMIDE DEACETYLASE"/>
    <property type="match status" value="1"/>
</dbReference>
<gene>
    <name evidence="3" type="ORF">OPV22_025683</name>
</gene>
<dbReference type="AlphaFoldDB" id="A0AAV8QAI2"/>
<dbReference type="EMBL" id="JAQQAF010000007">
    <property type="protein sequence ID" value="KAJ8471340.1"/>
    <property type="molecule type" value="Genomic_DNA"/>
</dbReference>
<reference evidence="3 4" key="1">
    <citation type="submission" date="2022-12" db="EMBL/GenBank/DDBJ databases">
        <title>Chromosome-scale assembly of the Ensete ventricosum genome.</title>
        <authorList>
            <person name="Dussert Y."/>
            <person name="Stocks J."/>
            <person name="Wendawek A."/>
            <person name="Woldeyes F."/>
            <person name="Nichols R.A."/>
            <person name="Borrell J.S."/>
        </authorList>
    </citation>
    <scope>NUCLEOTIDE SEQUENCE [LARGE SCALE GENOMIC DNA]</scope>
    <source>
        <strain evidence="4">cv. Maze</strain>
        <tissue evidence="3">Seeds</tissue>
    </source>
</reference>